<feature type="transmembrane region" description="Helical" evidence="9">
    <location>
        <begin position="28"/>
        <end position="54"/>
    </location>
</feature>
<keyword evidence="6 11" id="KW-0418">Kinase</keyword>
<organism evidence="11 12">
    <name type="scientific">Paractinoplanes ferrugineus</name>
    <dbReference type="NCBI Taxonomy" id="113564"/>
    <lineage>
        <taxon>Bacteria</taxon>
        <taxon>Bacillati</taxon>
        <taxon>Actinomycetota</taxon>
        <taxon>Actinomycetes</taxon>
        <taxon>Micromonosporales</taxon>
        <taxon>Micromonosporaceae</taxon>
        <taxon>Paractinoplanes</taxon>
    </lineage>
</organism>
<keyword evidence="3" id="KW-0597">Phosphoprotein</keyword>
<keyword evidence="8" id="KW-0902">Two-component regulatory system</keyword>
<comment type="catalytic activity">
    <reaction evidence="1">
        <text>ATP + protein L-histidine = ADP + protein N-phospho-L-histidine.</text>
        <dbReference type="EC" id="2.7.13.3"/>
    </reaction>
</comment>
<dbReference type="CDD" id="cd16917">
    <property type="entry name" value="HATPase_UhpB-NarQ-NarX-like"/>
    <property type="match status" value="1"/>
</dbReference>
<dbReference type="Gene3D" id="1.20.5.1930">
    <property type="match status" value="1"/>
</dbReference>
<comment type="caution">
    <text evidence="11">The sequence shown here is derived from an EMBL/GenBank/DDBJ whole genome shotgun (WGS) entry which is preliminary data.</text>
</comment>
<keyword evidence="9" id="KW-1133">Transmembrane helix</keyword>
<evidence type="ECO:0000256" key="4">
    <source>
        <dbReference type="ARBA" id="ARBA00022679"/>
    </source>
</evidence>
<keyword evidence="7" id="KW-0067">ATP-binding</keyword>
<name>A0A919MJR2_9ACTN</name>
<dbReference type="GO" id="GO:0016020">
    <property type="term" value="C:membrane"/>
    <property type="evidence" value="ECO:0007669"/>
    <property type="project" value="InterPro"/>
</dbReference>
<keyword evidence="4" id="KW-0808">Transferase</keyword>
<proteinExistence type="predicted"/>
<dbReference type="AlphaFoldDB" id="A0A919MJR2"/>
<feature type="transmembrane region" description="Helical" evidence="9">
    <location>
        <begin position="170"/>
        <end position="193"/>
    </location>
</feature>
<feature type="transmembrane region" description="Helical" evidence="9">
    <location>
        <begin position="120"/>
        <end position="150"/>
    </location>
</feature>
<evidence type="ECO:0000256" key="7">
    <source>
        <dbReference type="ARBA" id="ARBA00022840"/>
    </source>
</evidence>
<dbReference type="PANTHER" id="PTHR24421">
    <property type="entry name" value="NITRATE/NITRITE SENSOR PROTEIN NARX-RELATED"/>
    <property type="match status" value="1"/>
</dbReference>
<evidence type="ECO:0000256" key="5">
    <source>
        <dbReference type="ARBA" id="ARBA00022741"/>
    </source>
</evidence>
<keyword evidence="9" id="KW-0472">Membrane</keyword>
<dbReference type="Proteomes" id="UP000598174">
    <property type="component" value="Unassembled WGS sequence"/>
</dbReference>
<dbReference type="Gene3D" id="3.30.565.10">
    <property type="entry name" value="Histidine kinase-like ATPase, C-terminal domain"/>
    <property type="match status" value="1"/>
</dbReference>
<protein>
    <recommendedName>
        <fullName evidence="2">histidine kinase</fullName>
        <ecNumber evidence="2">2.7.13.3</ecNumber>
    </recommendedName>
</protein>
<dbReference type="GO" id="GO:0005524">
    <property type="term" value="F:ATP binding"/>
    <property type="evidence" value="ECO:0007669"/>
    <property type="project" value="UniProtKB-KW"/>
</dbReference>
<dbReference type="SUPFAM" id="SSF55874">
    <property type="entry name" value="ATPase domain of HSP90 chaperone/DNA topoisomerase II/histidine kinase"/>
    <property type="match status" value="1"/>
</dbReference>
<evidence type="ECO:0000256" key="9">
    <source>
        <dbReference type="SAM" id="Phobius"/>
    </source>
</evidence>
<evidence type="ECO:0000256" key="3">
    <source>
        <dbReference type="ARBA" id="ARBA00022553"/>
    </source>
</evidence>
<evidence type="ECO:0000313" key="11">
    <source>
        <dbReference type="EMBL" id="GIE15000.1"/>
    </source>
</evidence>
<feature type="domain" description="Signal transduction histidine kinase subgroup 3 dimerisation and phosphoacceptor" evidence="10">
    <location>
        <begin position="231"/>
        <end position="296"/>
    </location>
</feature>
<evidence type="ECO:0000256" key="2">
    <source>
        <dbReference type="ARBA" id="ARBA00012438"/>
    </source>
</evidence>
<keyword evidence="12" id="KW-1185">Reference proteome</keyword>
<dbReference type="InterPro" id="IPR050482">
    <property type="entry name" value="Sensor_HK_TwoCompSys"/>
</dbReference>
<gene>
    <name evidence="11" type="ORF">Afe05nite_68400</name>
</gene>
<reference evidence="11" key="1">
    <citation type="submission" date="2021-01" db="EMBL/GenBank/DDBJ databases">
        <title>Whole genome shotgun sequence of Actinoplanes ferrugineus NBRC 15555.</title>
        <authorList>
            <person name="Komaki H."/>
            <person name="Tamura T."/>
        </authorList>
    </citation>
    <scope>NUCLEOTIDE SEQUENCE</scope>
    <source>
        <strain evidence="11">NBRC 15555</strain>
    </source>
</reference>
<evidence type="ECO:0000256" key="1">
    <source>
        <dbReference type="ARBA" id="ARBA00000085"/>
    </source>
</evidence>
<accession>A0A919MJR2</accession>
<dbReference type="RefSeq" id="WP_203821385.1">
    <property type="nucleotide sequence ID" value="NZ_BAAABP010000055.1"/>
</dbReference>
<dbReference type="GO" id="GO:0000155">
    <property type="term" value="F:phosphorelay sensor kinase activity"/>
    <property type="evidence" value="ECO:0007669"/>
    <property type="project" value="InterPro"/>
</dbReference>
<dbReference type="PANTHER" id="PTHR24421:SF10">
    <property type="entry name" value="NITRATE_NITRITE SENSOR PROTEIN NARQ"/>
    <property type="match status" value="1"/>
</dbReference>
<feature type="transmembrane region" description="Helical" evidence="9">
    <location>
        <begin position="66"/>
        <end position="91"/>
    </location>
</feature>
<keyword evidence="9" id="KW-0812">Transmembrane</keyword>
<dbReference type="EC" id="2.7.13.3" evidence="2"/>
<evidence type="ECO:0000259" key="10">
    <source>
        <dbReference type="Pfam" id="PF07730"/>
    </source>
</evidence>
<keyword evidence="5" id="KW-0547">Nucleotide-binding</keyword>
<evidence type="ECO:0000256" key="6">
    <source>
        <dbReference type="ARBA" id="ARBA00022777"/>
    </source>
</evidence>
<dbReference type="InterPro" id="IPR011712">
    <property type="entry name" value="Sig_transdc_His_kin_sub3_dim/P"/>
</dbReference>
<dbReference type="InterPro" id="IPR036890">
    <property type="entry name" value="HATPase_C_sf"/>
</dbReference>
<dbReference type="EMBL" id="BOMM01000060">
    <property type="protein sequence ID" value="GIE15000.1"/>
    <property type="molecule type" value="Genomic_DNA"/>
</dbReference>
<sequence>MPEPHANTALAALRRGRFLASSWPWRSLAFLITTAPLASVIAIPFGLLTLPWLLMLRWSTSGRVGLFGGLLLFLGGAVLVAGLGPLVAWPLAEAERVRLRLVDNRDVVVTRSRWRRLGYAVFLVTGVPIVYSAMVVLIMLLVVCALSPALVGDGPVSFGVVTINTSREAVPYSIVGALALIGVPFLMGAVAGAHAALARGMLHAGTSAELRAELVEVSRSRARLAGAFEAERRRIERDLHDGAQQQVVGLALQISLASLDVPAGSPAGSALEKAQVQAKELMGNLRELIHGIRPQLLTELGLPAALQDLAGRSAVPTRVDVDLPRRPPEDVEATVYFVVAEALANVAKHSGASSAAVTVRWAGELVSAEVTDDGRGGADPAHGSGLLGLADRAAVGDGRMYLSSPAGGPTVIRVELPCRRK</sequence>
<dbReference type="Pfam" id="PF07730">
    <property type="entry name" value="HisKA_3"/>
    <property type="match status" value="1"/>
</dbReference>
<evidence type="ECO:0000313" key="12">
    <source>
        <dbReference type="Proteomes" id="UP000598174"/>
    </source>
</evidence>
<dbReference type="GO" id="GO:0046983">
    <property type="term" value="F:protein dimerization activity"/>
    <property type="evidence" value="ECO:0007669"/>
    <property type="project" value="InterPro"/>
</dbReference>
<evidence type="ECO:0000256" key="8">
    <source>
        <dbReference type="ARBA" id="ARBA00023012"/>
    </source>
</evidence>